<proteinExistence type="predicted"/>
<dbReference type="Proteomes" id="UP000031876">
    <property type="component" value="Chromosome"/>
</dbReference>
<protein>
    <submittedName>
        <fullName evidence="2">Uncharacterized protein</fullName>
    </submittedName>
</protein>
<evidence type="ECO:0000313" key="1">
    <source>
        <dbReference type="EMBL" id="AJG74743.1"/>
    </source>
</evidence>
<dbReference type="AlphaFoldDB" id="A0A0B5NRN1"/>
<evidence type="ECO:0000313" key="4">
    <source>
        <dbReference type="Proteomes" id="UP000501107"/>
    </source>
</evidence>
<gene>
    <name evidence="1" type="ORF">BF38_2495</name>
    <name evidence="2" type="ORF">FOC89_20145</name>
</gene>
<evidence type="ECO:0000313" key="3">
    <source>
        <dbReference type="Proteomes" id="UP000031876"/>
    </source>
</evidence>
<dbReference type="Proteomes" id="UP000501107">
    <property type="component" value="Chromosome"/>
</dbReference>
<dbReference type="EMBL" id="CP053980">
    <property type="protein sequence ID" value="QKH26147.1"/>
    <property type="molecule type" value="Genomic_DNA"/>
</dbReference>
<organism evidence="2 4">
    <name type="scientific">Bacillus thuringiensis</name>
    <dbReference type="NCBI Taxonomy" id="1428"/>
    <lineage>
        <taxon>Bacteria</taxon>
        <taxon>Bacillati</taxon>
        <taxon>Bacillota</taxon>
        <taxon>Bacilli</taxon>
        <taxon>Bacillales</taxon>
        <taxon>Bacillaceae</taxon>
        <taxon>Bacillus</taxon>
        <taxon>Bacillus cereus group</taxon>
    </lineage>
</organism>
<reference evidence="2 4" key="2">
    <citation type="submission" date="2020-05" db="EMBL/GenBank/DDBJ databases">
        <title>FDA dAtabase for Regulatory Grade micrObial Sequences (FDA-ARGOS): Supporting development and validation of Infectious Disease Dx tests.</title>
        <authorList>
            <person name="Nelson B."/>
            <person name="Plummer A."/>
            <person name="Tallon L."/>
            <person name="Sadzewicz L."/>
            <person name="Zhao X."/>
            <person name="Vavikolanu K."/>
            <person name="Mehta A."/>
            <person name="Aluvathingal J."/>
            <person name="Nadendla S."/>
            <person name="Myers T."/>
            <person name="Yan Y."/>
            <person name="Sichtig H."/>
        </authorList>
    </citation>
    <scope>NUCLEOTIDE SEQUENCE [LARGE SCALE GENOMIC DNA]</scope>
    <source>
        <strain evidence="2 4">FDAARGOS_795</strain>
    </source>
</reference>
<evidence type="ECO:0000313" key="2">
    <source>
        <dbReference type="EMBL" id="QKH26147.1"/>
    </source>
</evidence>
<name>A0A0B5NRN1_BACTU</name>
<reference evidence="1 3" key="1">
    <citation type="journal article" date="2015" name="Genome Announc.">
        <title>Complete genome sequences for 35 biothreat assay-relevant bacillus species.</title>
        <authorList>
            <person name="Johnson S.L."/>
            <person name="Daligault H.E."/>
            <person name="Davenport K.W."/>
            <person name="Jaissle J."/>
            <person name="Frey K.G."/>
            <person name="Ladner J.T."/>
            <person name="Broomall S.M."/>
            <person name="Bishop-Lilly K.A."/>
            <person name="Bruce D.C."/>
            <person name="Gibbons H.S."/>
            <person name="Coyne S.R."/>
            <person name="Lo C.C."/>
            <person name="Meincke L."/>
            <person name="Munk A.C."/>
            <person name="Koroleva G.I."/>
            <person name="Rosenzweig C.N."/>
            <person name="Palacios G.F."/>
            <person name="Redden C.L."/>
            <person name="Minogue T.D."/>
            <person name="Chain P.S."/>
        </authorList>
    </citation>
    <scope>NUCLEOTIDE SEQUENCE [LARGE SCALE GENOMIC DNA]</scope>
    <source>
        <strain evidence="1 3">HD1011</strain>
    </source>
</reference>
<accession>A0A0B5NRN1</accession>
<sequence length="74" mass="8772">MARCTHCKTKWKIKDVSSILVTFEKDCPYCFGRQYLSKQTINTMPELLSLPLHFLFPFLVDLSDEGPLDWYRKK</sequence>
<dbReference type="KEGG" id="btw:BF38_2495"/>
<dbReference type="EMBL" id="CP009335">
    <property type="protein sequence ID" value="AJG74743.1"/>
    <property type="molecule type" value="Genomic_DNA"/>
</dbReference>
<dbReference type="RefSeq" id="WP_000090202.1">
    <property type="nucleotide sequence ID" value="NZ_CP009335.1"/>
</dbReference>